<keyword evidence="2" id="KW-1185">Reference proteome</keyword>
<evidence type="ECO:0000313" key="1">
    <source>
        <dbReference type="EMBL" id="CCB87445.1"/>
    </source>
</evidence>
<dbReference type="STRING" id="765952.PUV_24950"/>
<dbReference type="HOGENOM" id="CLU_1276612_0_0_0"/>
<reference evidence="1 2" key="2">
    <citation type="journal article" date="2011" name="Mol. Biol. Evol.">
        <title>Unity in variety--the pan-genome of the Chlamydiae.</title>
        <authorList>
            <person name="Collingro A."/>
            <person name="Tischler P."/>
            <person name="Weinmaier T."/>
            <person name="Penz T."/>
            <person name="Heinz E."/>
            <person name="Brunham R.C."/>
            <person name="Read T.D."/>
            <person name="Bavoil P.M."/>
            <person name="Sachse K."/>
            <person name="Kahane S."/>
            <person name="Friedman M.G."/>
            <person name="Rattei T."/>
            <person name="Myers G.S."/>
            <person name="Horn M."/>
        </authorList>
    </citation>
    <scope>NUCLEOTIDE SEQUENCE [LARGE SCALE GENOMIC DNA]</scope>
    <source>
        <strain evidence="2">UV7</strain>
    </source>
</reference>
<protein>
    <submittedName>
        <fullName evidence="1">Uncharacterized protein</fullName>
    </submittedName>
</protein>
<dbReference type="eggNOG" id="ENOG5034AVU">
    <property type="taxonomic scope" value="Bacteria"/>
</dbReference>
<accession>F8L2D2</accession>
<dbReference type="RefSeq" id="WP_013925597.1">
    <property type="nucleotide sequence ID" value="NC_015702.1"/>
</dbReference>
<evidence type="ECO:0000313" key="2">
    <source>
        <dbReference type="Proteomes" id="UP000000495"/>
    </source>
</evidence>
<dbReference type="AlphaFoldDB" id="F8L2D2"/>
<gene>
    <name evidence="1" type="ordered locus">PUV_24950</name>
</gene>
<dbReference type="KEGG" id="puv:PUV_24950"/>
<reference key="1">
    <citation type="journal article" date="2011" name="Mol. Biol. Evol.">
        <title>Unity in variety -- the pan-genome of the Chlamydiae.</title>
        <authorList>
            <person name="Collingro A."/>
            <person name="Tischler P."/>
            <person name="Weinmaier T."/>
            <person name="Penz T."/>
            <person name="Heinz E."/>
            <person name="Brunham R.C."/>
            <person name="Read T.D."/>
            <person name="Bavoil P.M."/>
            <person name="Sachse K."/>
            <person name="Kahane S."/>
            <person name="Friedman M.G."/>
            <person name="Rattei T."/>
            <person name="Myers G.S.A."/>
            <person name="Horn M."/>
        </authorList>
    </citation>
    <scope>NUCLEOTIDE SEQUENCE</scope>
    <source>
        <strain>UV7</strain>
    </source>
</reference>
<organism evidence="1 2">
    <name type="scientific">Parachlamydia acanthamoebae (strain UV7)</name>
    <dbReference type="NCBI Taxonomy" id="765952"/>
    <lineage>
        <taxon>Bacteria</taxon>
        <taxon>Pseudomonadati</taxon>
        <taxon>Chlamydiota</taxon>
        <taxon>Chlamydiia</taxon>
        <taxon>Parachlamydiales</taxon>
        <taxon>Parachlamydiaceae</taxon>
        <taxon>Parachlamydia</taxon>
    </lineage>
</organism>
<dbReference type="Proteomes" id="UP000000495">
    <property type="component" value="Chromosome"/>
</dbReference>
<sequence length="216" mass="25420">MKTLYRYELDFERTMEFVKDNLNEVNALSSELLNLVNFKSGVFFTLLTLGSDLERLYEFKSGVILPQNPIIVTEIDGKKSRHQEVSTIKEELSDFVFHKLISNEKLSCVFDEVTMDYDDSYLNKFYEKKSIYLHEKEVLYVIREHNKTHKFISDCMWSSFSFWHSVGVLTEADCFKNDSNILSLEDIQAICKKTKMMLISAYDGEGYVLWEKMEQE</sequence>
<dbReference type="EMBL" id="FR872580">
    <property type="protein sequence ID" value="CCB87445.1"/>
    <property type="molecule type" value="Genomic_DNA"/>
</dbReference>
<proteinExistence type="predicted"/>
<name>F8L2D2_PARAV</name>